<evidence type="ECO:0000256" key="4">
    <source>
        <dbReference type="ARBA" id="ARBA00022989"/>
    </source>
</evidence>
<sequence>MDRISLSIPMSLIGKQLHIGTMFTGIVLSAFFWSYTLMQLPGGWLVDKFKPRRIVTCALIGWGLAESLTGLANSFMSLIIIRLFLGVFEGPVQVGCNTSLVSWLLPYERGRGSTLVDSGGQLGAALGGIVVTGLIMWLGTWRIAFAILGVLTILIGIVAYLFMRDNPSEHPMITEEEVEYLSKNETGEEDNKITGGNILLYFKHASPWMLLLGFASYDAVVYGLLTWIPYYIQKVRHISFGMTGVWTMLIFGCGFIGEIIAGQLSDRWRRHPGASTNVVMKTMLGFAGIAVAISVLMVNFVQNATAAVLLISIANFFLRWGGLYWSVPQMLVDKQHVGRLSGAMNFAGNVTGIIIPILIGWIAAFSGGFTATFVIFCVAGLLMTISSISINYSHKLS</sequence>
<evidence type="ECO:0000256" key="5">
    <source>
        <dbReference type="ARBA" id="ARBA00023136"/>
    </source>
</evidence>
<dbReference type="EMBL" id="JAJJPB010000006">
    <property type="protein sequence ID" value="MCC9294696.1"/>
    <property type="molecule type" value="Genomic_DNA"/>
</dbReference>
<feature type="transmembrane region" description="Helical" evidence="6">
    <location>
        <begin position="17"/>
        <end position="38"/>
    </location>
</feature>
<feature type="transmembrane region" description="Helical" evidence="6">
    <location>
        <begin position="143"/>
        <end position="163"/>
    </location>
</feature>
<reference evidence="8" key="1">
    <citation type="submission" date="2021-11" db="EMBL/GenBank/DDBJ databases">
        <authorList>
            <person name="Qingchun L."/>
            <person name="Dong Z."/>
            <person name="Zongwei Q."/>
            <person name="Jia Z."/>
            <person name="Duotao L."/>
        </authorList>
    </citation>
    <scope>NUCLEOTIDE SEQUENCE</scope>
    <source>
        <strain evidence="8">WLY-B-L2</strain>
    </source>
</reference>
<dbReference type="InterPro" id="IPR050382">
    <property type="entry name" value="MFS_Na/Anion_cotransporter"/>
</dbReference>
<feature type="domain" description="Major facilitator superfamily (MFS) profile" evidence="7">
    <location>
        <begin position="1"/>
        <end position="395"/>
    </location>
</feature>
<keyword evidence="9" id="KW-1185">Reference proteome</keyword>
<feature type="transmembrane region" description="Helical" evidence="6">
    <location>
        <begin position="59"/>
        <end position="84"/>
    </location>
</feature>
<keyword evidence="2" id="KW-0813">Transport</keyword>
<evidence type="ECO:0000256" key="3">
    <source>
        <dbReference type="ARBA" id="ARBA00022692"/>
    </source>
</evidence>
<comment type="caution">
    <text evidence="8">The sequence shown here is derived from an EMBL/GenBank/DDBJ whole genome shotgun (WGS) entry which is preliminary data.</text>
</comment>
<comment type="subcellular location">
    <subcellularLocation>
        <location evidence="1">Cell membrane</location>
        <topology evidence="1">Multi-pass membrane protein</topology>
    </subcellularLocation>
</comment>
<feature type="transmembrane region" description="Helical" evidence="6">
    <location>
        <begin position="371"/>
        <end position="392"/>
    </location>
</feature>
<feature type="transmembrane region" description="Helical" evidence="6">
    <location>
        <begin position="346"/>
        <end position="365"/>
    </location>
</feature>
<dbReference type="Proteomes" id="UP001165422">
    <property type="component" value="Unassembled WGS sequence"/>
</dbReference>
<feature type="transmembrane region" description="Helical" evidence="6">
    <location>
        <begin position="119"/>
        <end position="137"/>
    </location>
</feature>
<evidence type="ECO:0000259" key="7">
    <source>
        <dbReference type="PROSITE" id="PS50850"/>
    </source>
</evidence>
<dbReference type="InterPro" id="IPR011701">
    <property type="entry name" value="MFS"/>
</dbReference>
<feature type="transmembrane region" description="Helical" evidence="6">
    <location>
        <begin position="282"/>
        <end position="301"/>
    </location>
</feature>
<proteinExistence type="predicted"/>
<gene>
    <name evidence="8" type="ORF">LN736_07470</name>
</gene>
<dbReference type="InterPro" id="IPR036259">
    <property type="entry name" value="MFS_trans_sf"/>
</dbReference>
<dbReference type="Gene3D" id="1.20.1250.20">
    <property type="entry name" value="MFS general substrate transporter like domains"/>
    <property type="match status" value="2"/>
</dbReference>
<keyword evidence="3 6" id="KW-0812">Transmembrane</keyword>
<accession>A0ABS8N4G5</accession>
<dbReference type="PANTHER" id="PTHR11662">
    <property type="entry name" value="SOLUTE CARRIER FAMILY 17"/>
    <property type="match status" value="1"/>
</dbReference>
<feature type="transmembrane region" description="Helical" evidence="6">
    <location>
        <begin position="307"/>
        <end position="325"/>
    </location>
</feature>
<keyword evidence="5 6" id="KW-0472">Membrane</keyword>
<dbReference type="SUPFAM" id="SSF103473">
    <property type="entry name" value="MFS general substrate transporter"/>
    <property type="match status" value="1"/>
</dbReference>
<evidence type="ECO:0000256" key="2">
    <source>
        <dbReference type="ARBA" id="ARBA00022448"/>
    </source>
</evidence>
<feature type="transmembrane region" description="Helical" evidence="6">
    <location>
        <begin position="208"/>
        <end position="232"/>
    </location>
</feature>
<dbReference type="PROSITE" id="PS50850">
    <property type="entry name" value="MFS"/>
    <property type="match status" value="1"/>
</dbReference>
<name>A0ABS8N4G5_9CLOT</name>
<evidence type="ECO:0000313" key="8">
    <source>
        <dbReference type="EMBL" id="MCC9294696.1"/>
    </source>
</evidence>
<dbReference type="InterPro" id="IPR020846">
    <property type="entry name" value="MFS_dom"/>
</dbReference>
<dbReference type="Pfam" id="PF07690">
    <property type="entry name" value="MFS_1"/>
    <property type="match status" value="1"/>
</dbReference>
<keyword evidence="4 6" id="KW-1133">Transmembrane helix</keyword>
<evidence type="ECO:0000256" key="1">
    <source>
        <dbReference type="ARBA" id="ARBA00004651"/>
    </source>
</evidence>
<evidence type="ECO:0000313" key="9">
    <source>
        <dbReference type="Proteomes" id="UP001165422"/>
    </source>
</evidence>
<evidence type="ECO:0000256" key="6">
    <source>
        <dbReference type="SAM" id="Phobius"/>
    </source>
</evidence>
<protein>
    <submittedName>
        <fullName evidence="8">MFS transporter</fullName>
    </submittedName>
</protein>
<dbReference type="PANTHER" id="PTHR11662:SF399">
    <property type="entry name" value="FI19708P1-RELATED"/>
    <property type="match status" value="1"/>
</dbReference>
<feature type="transmembrane region" description="Helical" evidence="6">
    <location>
        <begin position="238"/>
        <end position="261"/>
    </location>
</feature>
<organism evidence="8 9">
    <name type="scientific">Clostridium aromativorans</name>
    <dbReference type="NCBI Taxonomy" id="2836848"/>
    <lineage>
        <taxon>Bacteria</taxon>
        <taxon>Bacillati</taxon>
        <taxon>Bacillota</taxon>
        <taxon>Clostridia</taxon>
        <taxon>Eubacteriales</taxon>
        <taxon>Clostridiaceae</taxon>
        <taxon>Clostridium</taxon>
    </lineage>
</organism>